<dbReference type="GO" id="GO:0032259">
    <property type="term" value="P:methylation"/>
    <property type="evidence" value="ECO:0007669"/>
    <property type="project" value="UniProtKB-KW"/>
</dbReference>
<dbReference type="PANTHER" id="PTHR11579:SF0">
    <property type="entry name" value="PROTEIN-L-ISOASPARTATE(D-ASPARTATE) O-METHYLTRANSFERASE"/>
    <property type="match status" value="1"/>
</dbReference>
<name>A0A4V1ERZ9_9BACT</name>
<evidence type="ECO:0000313" key="9">
    <source>
        <dbReference type="Proteomes" id="UP000298602"/>
    </source>
</evidence>
<dbReference type="HAMAP" id="MF_00090">
    <property type="entry name" value="PIMT"/>
    <property type="match status" value="1"/>
</dbReference>
<dbReference type="KEGG" id="dax:FDQ92_02120"/>
<dbReference type="Gene3D" id="3.40.50.150">
    <property type="entry name" value="Vaccinia Virus protein VP39"/>
    <property type="match status" value="1"/>
</dbReference>
<keyword evidence="4 7" id="KW-0489">Methyltransferase</keyword>
<sequence length="214" mass="23659">MIRAVQSDLDETSRHVGRDRLSPHVLEAMRRVPRHEFVPEDLKPHAYENRPLPIGYGQTISQPYIVALMTELLDLKPDDTVLEIGTGSGYQAAVLAECAREVYSIEIIPELAETAQSRLLRLGYRNVTVKTGDGYFGWEERAPFDAIIVTAAATHIPPPLVHQLKPGGTMVIPVGPPFMVQHLTLVKKTEDGKVSTRQLLPVAFVPLIGGKRTP</sequence>
<dbReference type="NCBIfam" id="TIGR00080">
    <property type="entry name" value="pimt"/>
    <property type="match status" value="1"/>
</dbReference>
<dbReference type="GO" id="GO:0030091">
    <property type="term" value="P:protein repair"/>
    <property type="evidence" value="ECO:0007669"/>
    <property type="project" value="UniProtKB-UniRule"/>
</dbReference>
<evidence type="ECO:0000256" key="7">
    <source>
        <dbReference type="HAMAP-Rule" id="MF_00090"/>
    </source>
</evidence>
<dbReference type="EC" id="2.1.1.77" evidence="7"/>
<accession>A0A4V1ERZ9</accession>
<protein>
    <recommendedName>
        <fullName evidence="7">Protein-L-isoaspartate O-methyltransferase</fullName>
        <ecNumber evidence="7">2.1.1.77</ecNumber>
    </recommendedName>
    <alternativeName>
        <fullName evidence="7">L-isoaspartyl protein carboxyl methyltransferase</fullName>
    </alternativeName>
    <alternativeName>
        <fullName evidence="7">Protein L-isoaspartyl methyltransferase</fullName>
    </alternativeName>
    <alternativeName>
        <fullName evidence="7">Protein-beta-aspartate methyltransferase</fullName>
        <shortName evidence="7">PIMT</shortName>
    </alternativeName>
</protein>
<dbReference type="AlphaFoldDB" id="A0A4V1ERZ9"/>
<keyword evidence="5 7" id="KW-0808">Transferase</keyword>
<keyword evidence="9" id="KW-1185">Reference proteome</keyword>
<keyword evidence="6 7" id="KW-0949">S-adenosyl-L-methionine</keyword>
<dbReference type="InterPro" id="IPR000682">
    <property type="entry name" value="PCMT"/>
</dbReference>
<reference evidence="8 9" key="2">
    <citation type="submission" date="2019-05" db="EMBL/GenBank/DDBJ databases">
        <authorList>
            <person name="Suflita J.M."/>
            <person name="Marks C.R."/>
        </authorList>
    </citation>
    <scope>NUCLEOTIDE SEQUENCE [LARGE SCALE GENOMIC DNA]</scope>
    <source>
        <strain evidence="8 9">ALDC</strain>
    </source>
</reference>
<evidence type="ECO:0000256" key="1">
    <source>
        <dbReference type="ARBA" id="ARBA00004496"/>
    </source>
</evidence>
<evidence type="ECO:0000256" key="5">
    <source>
        <dbReference type="ARBA" id="ARBA00022679"/>
    </source>
</evidence>
<proteinExistence type="inferred from homology"/>
<feature type="active site" evidence="7">
    <location>
        <position position="61"/>
    </location>
</feature>
<reference evidence="8 9" key="1">
    <citation type="submission" date="2019-05" db="EMBL/GenBank/DDBJ databases">
        <title>The Complete Genome Sequence of the n-alkane-degrading Desulfoglaeba alkanexedens ALDC reveals multiple alkylsuccinate synthase gene clusters.</title>
        <authorList>
            <person name="Callaghan A.V."/>
            <person name="Davidova I.A."/>
            <person name="Duncan K.E."/>
            <person name="Morris B."/>
            <person name="McInerney M.J."/>
        </authorList>
    </citation>
    <scope>NUCLEOTIDE SEQUENCE [LARGE SCALE GENOMIC DNA]</scope>
    <source>
        <strain evidence="8 9">ALDC</strain>
    </source>
</reference>
<comment type="subcellular location">
    <subcellularLocation>
        <location evidence="1 7">Cytoplasm</location>
    </subcellularLocation>
</comment>
<keyword evidence="3 7" id="KW-0963">Cytoplasm</keyword>
<dbReference type="NCBIfam" id="NF001453">
    <property type="entry name" value="PRK00312.1"/>
    <property type="match status" value="1"/>
</dbReference>
<comment type="function">
    <text evidence="7">Catalyzes the methyl esterification of L-isoaspartyl residues in peptides and proteins that result from spontaneous decomposition of normal L-aspartyl and L-asparaginyl residues. It plays a role in the repair and/or degradation of damaged proteins.</text>
</comment>
<dbReference type="OrthoDB" id="9810066at2"/>
<dbReference type="PROSITE" id="PS01279">
    <property type="entry name" value="PCMT"/>
    <property type="match status" value="1"/>
</dbReference>
<evidence type="ECO:0000313" key="8">
    <source>
        <dbReference type="EMBL" id="QCQ23401.1"/>
    </source>
</evidence>
<dbReference type="InterPro" id="IPR029063">
    <property type="entry name" value="SAM-dependent_MTases_sf"/>
</dbReference>
<gene>
    <name evidence="7" type="primary">pcm</name>
    <name evidence="8" type="ORF">FDQ92_02120</name>
</gene>
<organism evidence="8 9">
    <name type="scientific">Desulfoglaeba alkanexedens ALDC</name>
    <dbReference type="NCBI Taxonomy" id="980445"/>
    <lineage>
        <taxon>Bacteria</taxon>
        <taxon>Pseudomonadati</taxon>
        <taxon>Thermodesulfobacteriota</taxon>
        <taxon>Syntrophobacteria</taxon>
        <taxon>Syntrophobacterales</taxon>
        <taxon>Syntrophobacteraceae</taxon>
        <taxon>Desulfoglaeba</taxon>
    </lineage>
</organism>
<dbReference type="GO" id="GO:0004719">
    <property type="term" value="F:protein-L-isoaspartate (D-aspartate) O-methyltransferase activity"/>
    <property type="evidence" value="ECO:0007669"/>
    <property type="project" value="UniProtKB-UniRule"/>
</dbReference>
<dbReference type="Proteomes" id="UP000298602">
    <property type="component" value="Chromosome"/>
</dbReference>
<dbReference type="CDD" id="cd02440">
    <property type="entry name" value="AdoMet_MTases"/>
    <property type="match status" value="1"/>
</dbReference>
<dbReference type="PANTHER" id="PTHR11579">
    <property type="entry name" value="PROTEIN-L-ISOASPARTATE O-METHYLTRANSFERASE"/>
    <property type="match status" value="1"/>
</dbReference>
<comment type="similarity">
    <text evidence="2 7">Belongs to the methyltransferase superfamily. L-isoaspartyl/D-aspartyl protein methyltransferase family.</text>
</comment>
<dbReference type="GO" id="GO:0005737">
    <property type="term" value="C:cytoplasm"/>
    <property type="evidence" value="ECO:0007669"/>
    <property type="project" value="UniProtKB-SubCell"/>
</dbReference>
<dbReference type="FunFam" id="3.40.50.150:FF:000010">
    <property type="entry name" value="Protein-L-isoaspartate O-methyltransferase"/>
    <property type="match status" value="1"/>
</dbReference>
<comment type="catalytic activity">
    <reaction evidence="7">
        <text>[protein]-L-isoaspartate + S-adenosyl-L-methionine = [protein]-L-isoaspartate alpha-methyl ester + S-adenosyl-L-homocysteine</text>
        <dbReference type="Rhea" id="RHEA:12705"/>
        <dbReference type="Rhea" id="RHEA-COMP:12143"/>
        <dbReference type="Rhea" id="RHEA-COMP:12144"/>
        <dbReference type="ChEBI" id="CHEBI:57856"/>
        <dbReference type="ChEBI" id="CHEBI:59789"/>
        <dbReference type="ChEBI" id="CHEBI:90596"/>
        <dbReference type="ChEBI" id="CHEBI:90598"/>
        <dbReference type="EC" id="2.1.1.77"/>
    </reaction>
</comment>
<evidence type="ECO:0000256" key="3">
    <source>
        <dbReference type="ARBA" id="ARBA00022490"/>
    </source>
</evidence>
<dbReference type="EMBL" id="CP040098">
    <property type="protein sequence ID" value="QCQ23401.1"/>
    <property type="molecule type" value="Genomic_DNA"/>
</dbReference>
<dbReference type="SUPFAM" id="SSF53335">
    <property type="entry name" value="S-adenosyl-L-methionine-dependent methyltransferases"/>
    <property type="match status" value="1"/>
</dbReference>
<evidence type="ECO:0000256" key="4">
    <source>
        <dbReference type="ARBA" id="ARBA00022603"/>
    </source>
</evidence>
<evidence type="ECO:0000256" key="2">
    <source>
        <dbReference type="ARBA" id="ARBA00005369"/>
    </source>
</evidence>
<evidence type="ECO:0000256" key="6">
    <source>
        <dbReference type="ARBA" id="ARBA00022691"/>
    </source>
</evidence>
<dbReference type="Pfam" id="PF01135">
    <property type="entry name" value="PCMT"/>
    <property type="match status" value="1"/>
</dbReference>